<dbReference type="EMBL" id="CM023488">
    <property type="protein sequence ID" value="KAH6924977.1"/>
    <property type="molecule type" value="Genomic_DNA"/>
</dbReference>
<keyword evidence="2" id="KW-1185">Reference proteome</keyword>
<sequence length="170" mass="18665">MIARVWCLSLVAALAHNALAVGPEIKVQALLVPCDAAPSNRSGSSTVQGFLSSKPALMACDKKLAIVLRINNTEEVEKEDVYLFVDEAVDHDSNDSVKLLEPLVVKVYQQPSVNGKLAEEVYAVANLSRPESLKACYSNDISAFQCGYDPDELYPKVRRRPYAQIRSVLN</sequence>
<name>A0ACB7RPS6_HYAAI</name>
<proteinExistence type="predicted"/>
<evidence type="ECO:0000313" key="2">
    <source>
        <dbReference type="Proteomes" id="UP000821845"/>
    </source>
</evidence>
<dbReference type="Proteomes" id="UP000821845">
    <property type="component" value="Chromosome 8"/>
</dbReference>
<evidence type="ECO:0000313" key="1">
    <source>
        <dbReference type="EMBL" id="KAH6924977.1"/>
    </source>
</evidence>
<comment type="caution">
    <text evidence="1">The sequence shown here is derived from an EMBL/GenBank/DDBJ whole genome shotgun (WGS) entry which is preliminary data.</text>
</comment>
<organism evidence="1 2">
    <name type="scientific">Hyalomma asiaticum</name>
    <name type="common">Tick</name>
    <dbReference type="NCBI Taxonomy" id="266040"/>
    <lineage>
        <taxon>Eukaryota</taxon>
        <taxon>Metazoa</taxon>
        <taxon>Ecdysozoa</taxon>
        <taxon>Arthropoda</taxon>
        <taxon>Chelicerata</taxon>
        <taxon>Arachnida</taxon>
        <taxon>Acari</taxon>
        <taxon>Parasitiformes</taxon>
        <taxon>Ixodida</taxon>
        <taxon>Ixodoidea</taxon>
        <taxon>Ixodidae</taxon>
        <taxon>Hyalomminae</taxon>
        <taxon>Hyalomma</taxon>
    </lineage>
</organism>
<reference evidence="1" key="1">
    <citation type="submission" date="2020-05" db="EMBL/GenBank/DDBJ databases">
        <title>Large-scale comparative analyses of tick genomes elucidate their genetic diversity and vector capacities.</title>
        <authorList>
            <person name="Jia N."/>
            <person name="Wang J."/>
            <person name="Shi W."/>
            <person name="Du L."/>
            <person name="Sun Y."/>
            <person name="Zhan W."/>
            <person name="Jiang J."/>
            <person name="Wang Q."/>
            <person name="Zhang B."/>
            <person name="Ji P."/>
            <person name="Sakyi L.B."/>
            <person name="Cui X."/>
            <person name="Yuan T."/>
            <person name="Jiang B."/>
            <person name="Yang W."/>
            <person name="Lam T.T.-Y."/>
            <person name="Chang Q."/>
            <person name="Ding S."/>
            <person name="Wang X."/>
            <person name="Zhu J."/>
            <person name="Ruan X."/>
            <person name="Zhao L."/>
            <person name="Wei J."/>
            <person name="Que T."/>
            <person name="Du C."/>
            <person name="Cheng J."/>
            <person name="Dai P."/>
            <person name="Han X."/>
            <person name="Huang E."/>
            <person name="Gao Y."/>
            <person name="Liu J."/>
            <person name="Shao H."/>
            <person name="Ye R."/>
            <person name="Li L."/>
            <person name="Wei W."/>
            <person name="Wang X."/>
            <person name="Wang C."/>
            <person name="Yang T."/>
            <person name="Huo Q."/>
            <person name="Li W."/>
            <person name="Guo W."/>
            <person name="Chen H."/>
            <person name="Zhou L."/>
            <person name="Ni X."/>
            <person name="Tian J."/>
            <person name="Zhou Y."/>
            <person name="Sheng Y."/>
            <person name="Liu T."/>
            <person name="Pan Y."/>
            <person name="Xia L."/>
            <person name="Li J."/>
            <person name="Zhao F."/>
            <person name="Cao W."/>
        </authorList>
    </citation>
    <scope>NUCLEOTIDE SEQUENCE</scope>
    <source>
        <strain evidence="1">Hyas-2018</strain>
    </source>
</reference>
<protein>
    <submittedName>
        <fullName evidence="1">Uncharacterized protein</fullName>
    </submittedName>
</protein>
<accession>A0ACB7RPS6</accession>
<gene>
    <name evidence="1" type="ORF">HPB50_027048</name>
</gene>